<feature type="domain" description="CCHC-type" evidence="2">
    <location>
        <begin position="76"/>
        <end position="89"/>
    </location>
</feature>
<protein>
    <submittedName>
        <fullName evidence="4">CCHC-type domain-containing protein</fullName>
    </submittedName>
</protein>
<keyword evidence="1" id="KW-0863">Zinc-finger</keyword>
<dbReference type="GO" id="GO:0008270">
    <property type="term" value="F:zinc ion binding"/>
    <property type="evidence" value="ECO:0007669"/>
    <property type="project" value="UniProtKB-KW"/>
</dbReference>
<evidence type="ECO:0000259" key="2">
    <source>
        <dbReference type="PROSITE" id="PS50158"/>
    </source>
</evidence>
<dbReference type="WBParaSite" id="SVE_0798900.1">
    <property type="protein sequence ID" value="SVE_0798900.1"/>
    <property type="gene ID" value="SVE_0798900"/>
</dbReference>
<dbReference type="Proteomes" id="UP000035680">
    <property type="component" value="Unassembled WGS sequence"/>
</dbReference>
<name>A0A0K0FGI6_STRVS</name>
<dbReference type="AlphaFoldDB" id="A0A0K0FGI6"/>
<organism evidence="3 4">
    <name type="scientific">Strongyloides venezuelensis</name>
    <name type="common">Threadworm</name>
    <dbReference type="NCBI Taxonomy" id="75913"/>
    <lineage>
        <taxon>Eukaryota</taxon>
        <taxon>Metazoa</taxon>
        <taxon>Ecdysozoa</taxon>
        <taxon>Nematoda</taxon>
        <taxon>Chromadorea</taxon>
        <taxon>Rhabditida</taxon>
        <taxon>Tylenchina</taxon>
        <taxon>Panagrolaimomorpha</taxon>
        <taxon>Strongyloidoidea</taxon>
        <taxon>Strongyloididae</taxon>
        <taxon>Strongyloides</taxon>
    </lineage>
</organism>
<dbReference type="PROSITE" id="PS50158">
    <property type="entry name" value="ZF_CCHC"/>
    <property type="match status" value="1"/>
</dbReference>
<sequence>MDINKLMLQTYLRDHNVLGNRCNDGKHYNMYELAGDLEMKWTRKKSSGGNNFNGRKKFIDKKDNVRTENKGNSDICFGCKKTGHYKNNCLKSGDRVKKINSPIEYTVRVEQLENMTEKLLEKEHSENDTVSNLKLNFCRTYCKAEFCLPVGISNGSKDVKFKLVGGLVDTGSTKCIILRSTADLISISCDFLHPKMYSLANNFS</sequence>
<evidence type="ECO:0000256" key="1">
    <source>
        <dbReference type="PROSITE-ProRule" id="PRU00047"/>
    </source>
</evidence>
<dbReference type="GO" id="GO:0003676">
    <property type="term" value="F:nucleic acid binding"/>
    <property type="evidence" value="ECO:0007669"/>
    <property type="project" value="InterPro"/>
</dbReference>
<keyword evidence="1" id="KW-0479">Metal-binding</keyword>
<evidence type="ECO:0000313" key="4">
    <source>
        <dbReference type="WBParaSite" id="SVE_0798900.1"/>
    </source>
</evidence>
<reference evidence="4" key="2">
    <citation type="submission" date="2015-08" db="UniProtKB">
        <authorList>
            <consortium name="WormBaseParasite"/>
        </authorList>
    </citation>
    <scope>IDENTIFICATION</scope>
</reference>
<evidence type="ECO:0000313" key="3">
    <source>
        <dbReference type="Proteomes" id="UP000035680"/>
    </source>
</evidence>
<dbReference type="InterPro" id="IPR036875">
    <property type="entry name" value="Znf_CCHC_sf"/>
</dbReference>
<keyword evidence="3" id="KW-1185">Reference proteome</keyword>
<proteinExistence type="predicted"/>
<dbReference type="GO" id="GO:0019899">
    <property type="term" value="F:enzyme binding"/>
    <property type="evidence" value="ECO:0007669"/>
    <property type="project" value="UniProtKB-ARBA"/>
</dbReference>
<accession>A0A0K0FGI6</accession>
<dbReference type="InterPro" id="IPR001878">
    <property type="entry name" value="Znf_CCHC"/>
</dbReference>
<keyword evidence="1" id="KW-0862">Zinc</keyword>
<reference evidence="3" key="1">
    <citation type="submission" date="2014-07" db="EMBL/GenBank/DDBJ databases">
        <authorList>
            <person name="Martin A.A"/>
            <person name="De Silva N."/>
        </authorList>
    </citation>
    <scope>NUCLEOTIDE SEQUENCE</scope>
</reference>
<dbReference type="SUPFAM" id="SSF57756">
    <property type="entry name" value="Retrovirus zinc finger-like domains"/>
    <property type="match status" value="1"/>
</dbReference>